<dbReference type="EMBL" id="BDGG01000019">
    <property type="protein sequence ID" value="GAV08846.1"/>
    <property type="molecule type" value="Genomic_DNA"/>
</dbReference>
<dbReference type="Proteomes" id="UP000186922">
    <property type="component" value="Unassembled WGS sequence"/>
</dbReference>
<proteinExistence type="inferred from homology"/>
<keyword evidence="10" id="KW-1185">Reference proteome</keyword>
<dbReference type="STRING" id="947166.A0A1D1W6B0"/>
<feature type="transmembrane region" description="Helical" evidence="8">
    <location>
        <begin position="147"/>
        <end position="166"/>
    </location>
</feature>
<dbReference type="Pfam" id="PF08660">
    <property type="entry name" value="Alg14"/>
    <property type="match status" value="1"/>
</dbReference>
<dbReference type="InterPro" id="IPR013969">
    <property type="entry name" value="Oligosacch_biosynth_Alg14"/>
</dbReference>
<evidence type="ECO:0000313" key="9">
    <source>
        <dbReference type="EMBL" id="GAV08846.1"/>
    </source>
</evidence>
<evidence type="ECO:0000313" key="10">
    <source>
        <dbReference type="Proteomes" id="UP000186922"/>
    </source>
</evidence>
<evidence type="ECO:0000256" key="4">
    <source>
        <dbReference type="ARBA" id="ARBA00022692"/>
    </source>
</evidence>
<dbReference type="PANTHER" id="PTHR12154:SF4">
    <property type="entry name" value="UDP-N-ACETYLGLUCOSAMINE TRANSFERASE SUBUNIT ALG14 HOMOLOG"/>
    <property type="match status" value="1"/>
</dbReference>
<dbReference type="GO" id="GO:0006488">
    <property type="term" value="P:dolichol-linked oligosaccharide biosynthetic process"/>
    <property type="evidence" value="ECO:0007669"/>
    <property type="project" value="InterPro"/>
</dbReference>
<keyword evidence="5" id="KW-0256">Endoplasmic reticulum</keyword>
<dbReference type="GO" id="GO:0004577">
    <property type="term" value="F:N-acetylglucosaminyldiphosphodolichol N-acetylglucosaminyltransferase activity"/>
    <property type="evidence" value="ECO:0007669"/>
    <property type="project" value="TreeGrafter"/>
</dbReference>
<dbReference type="Gene3D" id="3.40.50.2000">
    <property type="entry name" value="Glycogen Phosphorylase B"/>
    <property type="match status" value="1"/>
</dbReference>
<comment type="caution">
    <text evidence="9">The sequence shown here is derived from an EMBL/GenBank/DDBJ whole genome shotgun (WGS) entry which is preliminary data.</text>
</comment>
<comment type="subcellular location">
    <subcellularLocation>
        <location evidence="1">Endoplasmic reticulum membrane</location>
        <topology evidence="1">Single-pass membrane protein</topology>
    </subcellularLocation>
</comment>
<name>A0A1D1W6B0_RAMVA</name>
<keyword evidence="7 8" id="KW-0472">Membrane</keyword>
<accession>A0A1D1W6B0</accession>
<comment type="similarity">
    <text evidence="2">Belongs to the ALG14 family.</text>
</comment>
<dbReference type="PANTHER" id="PTHR12154">
    <property type="entry name" value="GLYCOSYL TRANSFERASE-RELATED"/>
    <property type="match status" value="1"/>
</dbReference>
<evidence type="ECO:0000256" key="2">
    <source>
        <dbReference type="ARBA" id="ARBA00009731"/>
    </source>
</evidence>
<feature type="transmembrane region" description="Helical" evidence="8">
    <location>
        <begin position="6"/>
        <end position="22"/>
    </location>
</feature>
<dbReference type="GO" id="GO:0043541">
    <property type="term" value="C:UDP-N-acetylglucosamine transferase complex"/>
    <property type="evidence" value="ECO:0007669"/>
    <property type="project" value="TreeGrafter"/>
</dbReference>
<evidence type="ECO:0000256" key="6">
    <source>
        <dbReference type="ARBA" id="ARBA00022989"/>
    </source>
</evidence>
<dbReference type="SUPFAM" id="SSF53756">
    <property type="entry name" value="UDP-Glycosyltransferase/glycogen phosphorylase"/>
    <property type="match status" value="1"/>
</dbReference>
<organism evidence="9 10">
    <name type="scientific">Ramazzottius varieornatus</name>
    <name type="common">Water bear</name>
    <name type="synonym">Tardigrade</name>
    <dbReference type="NCBI Taxonomy" id="947166"/>
    <lineage>
        <taxon>Eukaryota</taxon>
        <taxon>Metazoa</taxon>
        <taxon>Ecdysozoa</taxon>
        <taxon>Tardigrada</taxon>
        <taxon>Eutardigrada</taxon>
        <taxon>Parachela</taxon>
        <taxon>Hypsibioidea</taxon>
        <taxon>Ramazzottiidae</taxon>
        <taxon>Ramazzottius</taxon>
    </lineage>
</organism>
<reference evidence="9 10" key="1">
    <citation type="journal article" date="2016" name="Nat. Commun.">
        <title>Extremotolerant tardigrade genome and improved radiotolerance of human cultured cells by tardigrade-unique protein.</title>
        <authorList>
            <person name="Hashimoto T."/>
            <person name="Horikawa D.D."/>
            <person name="Saito Y."/>
            <person name="Kuwahara H."/>
            <person name="Kozuka-Hata H."/>
            <person name="Shin-I T."/>
            <person name="Minakuchi Y."/>
            <person name="Ohishi K."/>
            <person name="Motoyama A."/>
            <person name="Aizu T."/>
            <person name="Enomoto A."/>
            <person name="Kondo K."/>
            <person name="Tanaka S."/>
            <person name="Hara Y."/>
            <person name="Koshikawa S."/>
            <person name="Sagara H."/>
            <person name="Miura T."/>
            <person name="Yokobori S."/>
            <person name="Miyagawa K."/>
            <person name="Suzuki Y."/>
            <person name="Kubo T."/>
            <person name="Oyama M."/>
            <person name="Kohara Y."/>
            <person name="Fujiyama A."/>
            <person name="Arakawa K."/>
            <person name="Katayama T."/>
            <person name="Toyoda A."/>
            <person name="Kunieda T."/>
        </authorList>
    </citation>
    <scope>NUCLEOTIDE SEQUENCE [LARGE SCALE GENOMIC DNA]</scope>
    <source>
        <strain evidence="9 10">YOKOZUNA-1</strain>
    </source>
</reference>
<evidence type="ECO:0000256" key="8">
    <source>
        <dbReference type="SAM" id="Phobius"/>
    </source>
</evidence>
<evidence type="ECO:0000256" key="5">
    <source>
        <dbReference type="ARBA" id="ARBA00022824"/>
    </source>
</evidence>
<keyword evidence="4 8" id="KW-0812">Transmembrane</keyword>
<dbReference type="AlphaFoldDB" id="A0A1D1W6B0"/>
<evidence type="ECO:0000256" key="7">
    <source>
        <dbReference type="ARBA" id="ARBA00023136"/>
    </source>
</evidence>
<feature type="transmembrane region" description="Helical" evidence="8">
    <location>
        <begin position="116"/>
        <end position="135"/>
    </location>
</feature>
<evidence type="ECO:0000256" key="1">
    <source>
        <dbReference type="ARBA" id="ARBA00004389"/>
    </source>
</evidence>
<protein>
    <recommendedName>
        <fullName evidence="3">UDP-N-acetylglucosamine transferase subunit ALG14</fullName>
    </recommendedName>
</protein>
<keyword evidence="6 8" id="KW-1133">Transmembrane helix</keyword>
<sequence>MLIMFLLLLVGSVSFVIFYLMHRTIHFFVFQRGHPAVHRDFGTRPQKVMVILGSGGHTAEALCLLERMDPEKYDPVVFVLAETDTTSEAKVRATNRKSLTEIKLLKIPRSREVRQSWLSTAWTTFYAIIYAFPVVYREKPNMILCNGPGTCIPVCLVAWFFTVIGYHRSILTFVESICRVKSLSLSGKILYFIADIFFVQYEGLSKKYPRSVFLGRLV</sequence>
<dbReference type="OrthoDB" id="17098at2759"/>
<evidence type="ECO:0000256" key="3">
    <source>
        <dbReference type="ARBA" id="ARBA00017467"/>
    </source>
</evidence>
<gene>
    <name evidence="9" type="primary">RvY_18479</name>
    <name evidence="9" type="synonym">RvY_18479.1</name>
    <name evidence="9" type="ORF">RvY_18479-1</name>
</gene>